<dbReference type="PROSITE" id="PS00101">
    <property type="entry name" value="HEXAPEP_TRANSFERASES"/>
    <property type="match status" value="1"/>
</dbReference>
<reference evidence="5 6" key="1">
    <citation type="submission" date="2016-03" db="EMBL/GenBank/DDBJ databases">
        <title>Photobacterium proteolyticum sp. nov. a protease producing bacterium isolated from ocean sediments of Laizhou Bay.</title>
        <authorList>
            <person name="Li Y."/>
        </authorList>
    </citation>
    <scope>NUCLEOTIDE SEQUENCE [LARGE SCALE GENOMIC DNA]</scope>
    <source>
        <strain evidence="5 6">R-40508</strain>
    </source>
</reference>
<evidence type="ECO:0000313" key="5">
    <source>
        <dbReference type="EMBL" id="OAN16817.1"/>
    </source>
</evidence>
<dbReference type="InterPro" id="IPR001451">
    <property type="entry name" value="Hexapep"/>
</dbReference>
<keyword evidence="2" id="KW-0677">Repeat</keyword>
<dbReference type="PANTHER" id="PTHR43017">
    <property type="entry name" value="GALACTOSIDE O-ACETYLTRANSFERASE"/>
    <property type="match status" value="1"/>
</dbReference>
<dbReference type="Gene3D" id="2.160.10.10">
    <property type="entry name" value="Hexapeptide repeat proteins"/>
    <property type="match status" value="1"/>
</dbReference>
<keyword evidence="3 4" id="KW-0012">Acyltransferase</keyword>
<dbReference type="GO" id="GO:0008870">
    <property type="term" value="F:galactoside O-acetyltransferase activity"/>
    <property type="evidence" value="ECO:0007669"/>
    <property type="project" value="TreeGrafter"/>
</dbReference>
<keyword evidence="1 4" id="KW-0808">Transferase</keyword>
<dbReference type="EC" id="2.3.1.-" evidence="4"/>
<dbReference type="STRING" id="858640.A3K86_09400"/>
<dbReference type="EMBL" id="LVHF01000016">
    <property type="protein sequence ID" value="OAN16817.1"/>
    <property type="molecule type" value="Genomic_DNA"/>
</dbReference>
<comment type="caution">
    <text evidence="5">The sequence shown here is derived from an EMBL/GenBank/DDBJ whole genome shotgun (WGS) entry which is preliminary data.</text>
</comment>
<comment type="similarity">
    <text evidence="4">Belongs to the transferase hexapeptide repeat family.</text>
</comment>
<dbReference type="InterPro" id="IPR018357">
    <property type="entry name" value="Hexapep_transf_CS"/>
</dbReference>
<organism evidence="5 6">
    <name type="scientific">Photobacterium jeanii</name>
    <dbReference type="NCBI Taxonomy" id="858640"/>
    <lineage>
        <taxon>Bacteria</taxon>
        <taxon>Pseudomonadati</taxon>
        <taxon>Pseudomonadota</taxon>
        <taxon>Gammaproteobacteria</taxon>
        <taxon>Vibrionales</taxon>
        <taxon>Vibrionaceae</taxon>
        <taxon>Photobacterium</taxon>
    </lineage>
</organism>
<name>A0A178KHR4_9GAMM</name>
<dbReference type="InterPro" id="IPR011004">
    <property type="entry name" value="Trimer_LpxA-like_sf"/>
</dbReference>
<dbReference type="OrthoDB" id="9815592at2"/>
<evidence type="ECO:0000313" key="6">
    <source>
        <dbReference type="Proteomes" id="UP000078503"/>
    </source>
</evidence>
<dbReference type="InterPro" id="IPR039369">
    <property type="entry name" value="LacA-like"/>
</dbReference>
<dbReference type="Proteomes" id="UP000078503">
    <property type="component" value="Unassembled WGS sequence"/>
</dbReference>
<dbReference type="SUPFAM" id="SSF51161">
    <property type="entry name" value="Trimeric LpxA-like enzymes"/>
    <property type="match status" value="1"/>
</dbReference>
<dbReference type="Pfam" id="PF00132">
    <property type="entry name" value="Hexapep"/>
    <property type="match status" value="1"/>
</dbReference>
<keyword evidence="6" id="KW-1185">Reference proteome</keyword>
<dbReference type="PANTHER" id="PTHR43017:SF1">
    <property type="entry name" value="ACETYLTRANSFERASE YJL218W-RELATED"/>
    <property type="match status" value="1"/>
</dbReference>
<sequence>MRALLKQHLTPSQFATLKQGVARLRTTAFPVIPGVHHLLYHCHQLLTQSWHTFWQKCYFTPLFLSQLKHAPKQVQLYSGMPQLLGQLDVDLGEQCRISGVSTWCGRAWSAQSPQLIIGHNVDIGWQNTLAVGDRIQIDDNVRLAGRVFLAGFPGHPFDPQARAAGEPDLASQVGTIHLCRNAWLGTGVMVMAGVTIGENSVIAAGSVVTKDIPSNVLAGGNPARVIKTLEY</sequence>
<dbReference type="CDD" id="cd04647">
    <property type="entry name" value="LbH_MAT_like"/>
    <property type="match status" value="1"/>
</dbReference>
<accession>A0A178KHR4</accession>
<evidence type="ECO:0000256" key="2">
    <source>
        <dbReference type="ARBA" id="ARBA00022737"/>
    </source>
</evidence>
<gene>
    <name evidence="5" type="ORF">A3K86_09400</name>
</gene>
<protein>
    <recommendedName>
        <fullName evidence="4">Acetyltransferase</fullName>
        <ecNumber evidence="4">2.3.1.-</ecNumber>
    </recommendedName>
</protein>
<evidence type="ECO:0000256" key="3">
    <source>
        <dbReference type="ARBA" id="ARBA00023315"/>
    </source>
</evidence>
<evidence type="ECO:0000256" key="1">
    <source>
        <dbReference type="ARBA" id="ARBA00022679"/>
    </source>
</evidence>
<dbReference type="RefSeq" id="WP_068330649.1">
    <property type="nucleotide sequence ID" value="NZ_LVHF01000016.1"/>
</dbReference>
<proteinExistence type="inferred from homology"/>
<dbReference type="AlphaFoldDB" id="A0A178KHR4"/>
<evidence type="ECO:0000256" key="4">
    <source>
        <dbReference type="RuleBase" id="RU367021"/>
    </source>
</evidence>